<comment type="similarity">
    <text evidence="7 10">Belongs to the fluoride channel Fluc/FEX (TC 1.A.43) family.</text>
</comment>
<comment type="caution">
    <text evidence="11">The sequence shown here is derived from an EMBL/GenBank/DDBJ whole genome shotgun (WGS) entry which is preliminary data.</text>
</comment>
<evidence type="ECO:0000256" key="3">
    <source>
        <dbReference type="ARBA" id="ARBA00022692"/>
    </source>
</evidence>
<dbReference type="PATRIC" id="fig|1423796.3.peg.1520"/>
<evidence type="ECO:0000256" key="7">
    <source>
        <dbReference type="ARBA" id="ARBA00035120"/>
    </source>
</evidence>
<keyword evidence="12" id="KW-1185">Reference proteome</keyword>
<evidence type="ECO:0000256" key="10">
    <source>
        <dbReference type="HAMAP-Rule" id="MF_00454"/>
    </source>
</evidence>
<dbReference type="HAMAP" id="MF_00454">
    <property type="entry name" value="FluC"/>
    <property type="match status" value="1"/>
</dbReference>
<feature type="transmembrane region" description="Helical" evidence="10">
    <location>
        <begin position="99"/>
        <end position="118"/>
    </location>
</feature>
<keyword evidence="5 10" id="KW-0472">Membrane</keyword>
<dbReference type="GO" id="GO:0140114">
    <property type="term" value="P:cellular detoxification of fluoride"/>
    <property type="evidence" value="ECO:0007669"/>
    <property type="project" value="UniProtKB-UniRule"/>
</dbReference>
<keyword evidence="2 10" id="KW-1003">Cell membrane</keyword>
<dbReference type="NCBIfam" id="NF010816">
    <property type="entry name" value="PRK14220.1"/>
    <property type="match status" value="1"/>
</dbReference>
<dbReference type="AlphaFoldDB" id="A0A0R2D178"/>
<name>A0A0R2D178_9LACO</name>
<evidence type="ECO:0000256" key="6">
    <source>
        <dbReference type="ARBA" id="ARBA00023303"/>
    </source>
</evidence>
<comment type="subcellular location">
    <subcellularLocation>
        <location evidence="1 10">Cell membrane</location>
        <topology evidence="1 10">Multi-pass membrane protein</topology>
    </subcellularLocation>
</comment>
<comment type="catalytic activity">
    <reaction evidence="8">
        <text>fluoride(in) = fluoride(out)</text>
        <dbReference type="Rhea" id="RHEA:76159"/>
        <dbReference type="ChEBI" id="CHEBI:17051"/>
    </reaction>
    <physiologicalReaction direction="left-to-right" evidence="8">
        <dbReference type="Rhea" id="RHEA:76160"/>
    </physiologicalReaction>
</comment>
<dbReference type="GO" id="GO:0005886">
    <property type="term" value="C:plasma membrane"/>
    <property type="evidence" value="ECO:0007669"/>
    <property type="project" value="UniProtKB-SubCell"/>
</dbReference>
<comment type="function">
    <text evidence="9 10">Fluoride-specific ion channel. Important for reducing fluoride concentration in the cell, thus reducing its toxicity.</text>
</comment>
<dbReference type="PANTHER" id="PTHR28259:SF1">
    <property type="entry name" value="FLUORIDE EXPORT PROTEIN 1-RELATED"/>
    <property type="match status" value="1"/>
</dbReference>
<evidence type="ECO:0000256" key="2">
    <source>
        <dbReference type="ARBA" id="ARBA00022475"/>
    </source>
</evidence>
<feature type="binding site" evidence="10">
    <location>
        <position position="73"/>
    </location>
    <ligand>
        <name>Na(+)</name>
        <dbReference type="ChEBI" id="CHEBI:29101"/>
        <note>structural</note>
    </ligand>
</feature>
<dbReference type="GO" id="GO:0062054">
    <property type="term" value="F:fluoride channel activity"/>
    <property type="evidence" value="ECO:0007669"/>
    <property type="project" value="UniProtKB-UniRule"/>
</dbReference>
<protein>
    <recommendedName>
        <fullName evidence="10">Fluoride-specific ion channel FluC</fullName>
    </recommendedName>
</protein>
<feature type="transmembrane region" description="Helical" evidence="10">
    <location>
        <begin position="32"/>
        <end position="53"/>
    </location>
</feature>
<evidence type="ECO:0000256" key="4">
    <source>
        <dbReference type="ARBA" id="ARBA00022989"/>
    </source>
</evidence>
<evidence type="ECO:0000256" key="1">
    <source>
        <dbReference type="ARBA" id="ARBA00004651"/>
    </source>
</evidence>
<dbReference type="RefSeq" id="WP_057874056.1">
    <property type="nucleotide sequence ID" value="NZ_AYYI01000038.1"/>
</dbReference>
<feature type="transmembrane region" description="Helical" evidence="10">
    <location>
        <begin position="60"/>
        <end position="79"/>
    </location>
</feature>
<dbReference type="InterPro" id="IPR003691">
    <property type="entry name" value="FluC"/>
</dbReference>
<gene>
    <name evidence="10" type="primary">fluC</name>
    <name evidence="10" type="synonym">crcB</name>
    <name evidence="11" type="ORF">FC24_GL001492</name>
</gene>
<dbReference type="OrthoDB" id="9815830at2"/>
<dbReference type="EMBL" id="AYYI01000038">
    <property type="protein sequence ID" value="KRM97728.1"/>
    <property type="molecule type" value="Genomic_DNA"/>
</dbReference>
<evidence type="ECO:0000313" key="12">
    <source>
        <dbReference type="Proteomes" id="UP000051638"/>
    </source>
</evidence>
<dbReference type="STRING" id="1423796.FC24_GL001492"/>
<keyword evidence="3 10" id="KW-0812">Transmembrane</keyword>
<evidence type="ECO:0000256" key="8">
    <source>
        <dbReference type="ARBA" id="ARBA00035585"/>
    </source>
</evidence>
<dbReference type="Proteomes" id="UP000051638">
    <property type="component" value="Unassembled WGS sequence"/>
</dbReference>
<evidence type="ECO:0000256" key="9">
    <source>
        <dbReference type="ARBA" id="ARBA00049940"/>
    </source>
</evidence>
<keyword evidence="4 10" id="KW-1133">Transmembrane helix</keyword>
<feature type="binding site" evidence="10">
    <location>
        <position position="70"/>
    </location>
    <ligand>
        <name>Na(+)</name>
        <dbReference type="ChEBI" id="CHEBI:29101"/>
        <note>structural</note>
    </ligand>
</feature>
<proteinExistence type="inferred from homology"/>
<accession>A0A0R2D178</accession>
<keyword evidence="10" id="KW-0915">Sodium</keyword>
<reference evidence="11 12" key="1">
    <citation type="journal article" date="2015" name="Genome Announc.">
        <title>Expanding the biotechnology potential of lactobacilli through comparative genomics of 213 strains and associated genera.</title>
        <authorList>
            <person name="Sun Z."/>
            <person name="Harris H.M."/>
            <person name="McCann A."/>
            <person name="Guo C."/>
            <person name="Argimon S."/>
            <person name="Zhang W."/>
            <person name="Yang X."/>
            <person name="Jeffery I.B."/>
            <person name="Cooney J.C."/>
            <person name="Kagawa T.F."/>
            <person name="Liu W."/>
            <person name="Song Y."/>
            <person name="Salvetti E."/>
            <person name="Wrobel A."/>
            <person name="Rasinkangas P."/>
            <person name="Parkhill J."/>
            <person name="Rea M.C."/>
            <person name="O'Sullivan O."/>
            <person name="Ritari J."/>
            <person name="Douillard F.P."/>
            <person name="Paul Ross R."/>
            <person name="Yang R."/>
            <person name="Briner A.E."/>
            <person name="Felis G.E."/>
            <person name="de Vos W.M."/>
            <person name="Barrangou R."/>
            <person name="Klaenhammer T.R."/>
            <person name="Caufield P.W."/>
            <person name="Cui Y."/>
            <person name="Zhang H."/>
            <person name="O'Toole P.W."/>
        </authorList>
    </citation>
    <scope>NUCLEOTIDE SEQUENCE [LARGE SCALE GENOMIC DNA]</scope>
    <source>
        <strain evidence="11 12">DSM 20253</strain>
    </source>
</reference>
<evidence type="ECO:0000313" key="11">
    <source>
        <dbReference type="EMBL" id="KRM97728.1"/>
    </source>
</evidence>
<dbReference type="NCBIfam" id="TIGR00494">
    <property type="entry name" value="crcB"/>
    <property type="match status" value="1"/>
</dbReference>
<dbReference type="PANTHER" id="PTHR28259">
    <property type="entry name" value="FLUORIDE EXPORT PROTEIN 1-RELATED"/>
    <property type="match status" value="1"/>
</dbReference>
<comment type="activity regulation">
    <text evidence="10">Na(+) is not transported, but it plays an essential structural role and its presence is essential for fluoride channel function.</text>
</comment>
<keyword evidence="10" id="KW-0813">Transport</keyword>
<dbReference type="Pfam" id="PF02537">
    <property type="entry name" value="CRCB"/>
    <property type="match status" value="1"/>
</dbReference>
<sequence>MINCLLVGSGAALGACCRYHLGEVGKRYWQHAFPIVTLFLNVTGSFLLAFLFGQQLSAPVVLFLGTGILGGYTTFSTFNAELLHLWQQQRYKLALSYGVFSYLGSLFAAALGFGIAFIK</sequence>
<organism evidence="11 12">
    <name type="scientific">Loigolactobacillus rennini DSM 20253</name>
    <dbReference type="NCBI Taxonomy" id="1423796"/>
    <lineage>
        <taxon>Bacteria</taxon>
        <taxon>Bacillati</taxon>
        <taxon>Bacillota</taxon>
        <taxon>Bacilli</taxon>
        <taxon>Lactobacillales</taxon>
        <taxon>Lactobacillaceae</taxon>
        <taxon>Loigolactobacillus</taxon>
    </lineage>
</organism>
<keyword evidence="10" id="KW-0479">Metal-binding</keyword>
<dbReference type="GO" id="GO:0046872">
    <property type="term" value="F:metal ion binding"/>
    <property type="evidence" value="ECO:0007669"/>
    <property type="project" value="UniProtKB-KW"/>
</dbReference>
<keyword evidence="6 10" id="KW-0407">Ion channel</keyword>
<keyword evidence="10" id="KW-0406">Ion transport</keyword>
<evidence type="ECO:0000256" key="5">
    <source>
        <dbReference type="ARBA" id="ARBA00023136"/>
    </source>
</evidence>